<comment type="caution">
    <text evidence="1">The sequence shown here is derived from an EMBL/GenBank/DDBJ whole genome shotgun (WGS) entry which is preliminary data.</text>
</comment>
<accession>A0A6L3MX40</accession>
<dbReference type="Proteomes" id="UP000473470">
    <property type="component" value="Unassembled WGS sequence"/>
</dbReference>
<evidence type="ECO:0008006" key="3">
    <source>
        <dbReference type="Google" id="ProtNLM"/>
    </source>
</evidence>
<reference evidence="1 2" key="1">
    <citation type="submission" date="2019-09" db="EMBL/GenBank/DDBJ databases">
        <title>Draft genome sequences of 48 bacterial type strains from the CCUG.</title>
        <authorList>
            <person name="Tunovic T."/>
            <person name="Pineiro-Iglesias B."/>
            <person name="Unosson C."/>
            <person name="Inganas E."/>
            <person name="Ohlen M."/>
            <person name="Cardew S."/>
            <person name="Jensie-Markopoulos S."/>
            <person name="Salva-Serra F."/>
            <person name="Jaen-Luchoro D."/>
            <person name="Karlsson R."/>
            <person name="Svensson-Stadler L."/>
            <person name="Chun J."/>
            <person name="Moore E."/>
        </authorList>
    </citation>
    <scope>NUCLEOTIDE SEQUENCE [LARGE SCALE GENOMIC DNA]</scope>
    <source>
        <strain evidence="1 2">CCUG 65686</strain>
    </source>
</reference>
<dbReference type="Gene3D" id="3.10.450.50">
    <property type="match status" value="1"/>
</dbReference>
<dbReference type="AlphaFoldDB" id="A0A6L3MX40"/>
<organism evidence="1 2">
    <name type="scientific">Burkholderia stagnalis</name>
    <dbReference type="NCBI Taxonomy" id="1503054"/>
    <lineage>
        <taxon>Bacteria</taxon>
        <taxon>Pseudomonadati</taxon>
        <taxon>Pseudomonadota</taxon>
        <taxon>Betaproteobacteria</taxon>
        <taxon>Burkholderiales</taxon>
        <taxon>Burkholderiaceae</taxon>
        <taxon>Burkholderia</taxon>
        <taxon>Burkholderia cepacia complex</taxon>
    </lineage>
</organism>
<name>A0A6L3MX40_9BURK</name>
<evidence type="ECO:0000313" key="1">
    <source>
        <dbReference type="EMBL" id="KAB0637789.1"/>
    </source>
</evidence>
<sequence length="73" mass="8411">MTATLEERNTAWVLEALDTLFNRKDFERAAQFWSDACVQHSRHVPARRDGLFGLVRSTPRSLGRGRAVLGRRR</sequence>
<evidence type="ECO:0000313" key="2">
    <source>
        <dbReference type="Proteomes" id="UP000473470"/>
    </source>
</evidence>
<dbReference type="InterPro" id="IPR032710">
    <property type="entry name" value="NTF2-like_dom_sf"/>
</dbReference>
<dbReference type="SUPFAM" id="SSF54427">
    <property type="entry name" value="NTF2-like"/>
    <property type="match status" value="1"/>
</dbReference>
<dbReference type="EMBL" id="VZOK01000018">
    <property type="protein sequence ID" value="KAB0637789.1"/>
    <property type="molecule type" value="Genomic_DNA"/>
</dbReference>
<gene>
    <name evidence="1" type="ORF">F7R25_14540</name>
</gene>
<protein>
    <recommendedName>
        <fullName evidence="3">SnoaL-like domain-containing protein</fullName>
    </recommendedName>
</protein>
<proteinExistence type="predicted"/>